<proteinExistence type="predicted"/>
<organism evidence="1 2">
    <name type="scientific">Rhizophagus irregularis</name>
    <dbReference type="NCBI Taxonomy" id="588596"/>
    <lineage>
        <taxon>Eukaryota</taxon>
        <taxon>Fungi</taxon>
        <taxon>Fungi incertae sedis</taxon>
        <taxon>Mucoromycota</taxon>
        <taxon>Glomeromycotina</taxon>
        <taxon>Glomeromycetes</taxon>
        <taxon>Glomerales</taxon>
        <taxon>Glomeraceae</taxon>
        <taxon>Rhizophagus</taxon>
    </lineage>
</organism>
<keyword evidence="2" id="KW-1185">Reference proteome</keyword>
<dbReference type="VEuPathDB" id="FungiDB:RhiirFUN_010841"/>
<sequence>MDFLEWIDFSQFDLIKYTGKERSFSTIYSALWTEGPFWNWDKAASIWSRGGPTKEVGEARGGGRSARVEVVMGWPQCIVASSIYIDIVFDLLGIQVFLFAI</sequence>
<dbReference type="AlphaFoldDB" id="A0A2I1G5D9"/>
<comment type="caution">
    <text evidence="1">The sequence shown here is derived from an EMBL/GenBank/DDBJ whole genome shotgun (WGS) entry which is preliminary data.</text>
</comment>
<dbReference type="Proteomes" id="UP000234323">
    <property type="component" value="Unassembled WGS sequence"/>
</dbReference>
<accession>A0A2I1G5D9</accession>
<dbReference type="EMBL" id="LLXI01000170">
    <property type="protein sequence ID" value="PKY41854.1"/>
    <property type="molecule type" value="Genomic_DNA"/>
</dbReference>
<name>A0A2I1G5D9_9GLOM</name>
<reference evidence="1 2" key="1">
    <citation type="submission" date="2015-10" db="EMBL/GenBank/DDBJ databases">
        <title>Genome analyses suggest a sexual origin of heterokaryosis in a supposedly ancient asexual fungus.</title>
        <authorList>
            <person name="Ropars J."/>
            <person name="Sedzielewska K."/>
            <person name="Noel J."/>
            <person name="Charron P."/>
            <person name="Farinelli L."/>
            <person name="Marton T."/>
            <person name="Kruger M."/>
            <person name="Pelin A."/>
            <person name="Brachmann A."/>
            <person name="Corradi N."/>
        </authorList>
    </citation>
    <scope>NUCLEOTIDE SEQUENCE [LARGE SCALE GENOMIC DNA]</scope>
    <source>
        <strain evidence="1 2">A4</strain>
    </source>
</reference>
<protein>
    <submittedName>
        <fullName evidence="1">Uncharacterized protein</fullName>
    </submittedName>
</protein>
<evidence type="ECO:0000313" key="1">
    <source>
        <dbReference type="EMBL" id="PKY41854.1"/>
    </source>
</evidence>
<evidence type="ECO:0000313" key="2">
    <source>
        <dbReference type="Proteomes" id="UP000234323"/>
    </source>
</evidence>
<gene>
    <name evidence="1" type="ORF">RhiirA4_416992</name>
</gene>